<dbReference type="InterPro" id="IPR022040">
    <property type="entry name" value="MKT1_N"/>
</dbReference>
<feature type="domain" description="XPG N-terminal" evidence="3">
    <location>
        <begin position="18"/>
        <end position="89"/>
    </location>
</feature>
<evidence type="ECO:0000256" key="1">
    <source>
        <dbReference type="ARBA" id="ARBA00022845"/>
    </source>
</evidence>
<dbReference type="GO" id="GO:0003730">
    <property type="term" value="F:mRNA 3'-UTR binding"/>
    <property type="evidence" value="ECO:0007669"/>
    <property type="project" value="TreeGrafter"/>
</dbReference>
<evidence type="ECO:0000259" key="4">
    <source>
        <dbReference type="Pfam" id="PF12246"/>
    </source>
</evidence>
<dbReference type="Pfam" id="PF00752">
    <property type="entry name" value="XPG_N"/>
    <property type="match status" value="1"/>
</dbReference>
<keyword evidence="7" id="KW-1185">Reference proteome</keyword>
<dbReference type="Proteomes" id="UP000076874">
    <property type="component" value="Unassembled WGS sequence"/>
</dbReference>
<evidence type="ECO:0000313" key="6">
    <source>
        <dbReference type="EMBL" id="OAA67029.1"/>
    </source>
</evidence>
<dbReference type="InterPro" id="IPR006085">
    <property type="entry name" value="XPG_DNA_repair_N"/>
</dbReference>
<gene>
    <name evidence="6" type="ORF">SPI_01605</name>
</gene>
<evidence type="ECO:0000256" key="2">
    <source>
        <dbReference type="ARBA" id="ARBA00024023"/>
    </source>
</evidence>
<dbReference type="AlphaFoldDB" id="A0A167Z3B4"/>
<comment type="similarity">
    <text evidence="2">Belongs to the XPG/RAD2 endonuclease family.</text>
</comment>
<comment type="caution">
    <text evidence="6">The sequence shown here is derived from an EMBL/GenBank/DDBJ whole genome shotgun (WGS) entry which is preliminary data.</text>
</comment>
<keyword evidence="1" id="KW-0810">Translation regulation</keyword>
<dbReference type="InterPro" id="IPR022039">
    <property type="entry name" value="MKT1_C"/>
</dbReference>
<dbReference type="SUPFAM" id="SSF88723">
    <property type="entry name" value="PIN domain-like"/>
    <property type="match status" value="1"/>
</dbReference>
<dbReference type="PANTHER" id="PTHR11081">
    <property type="entry name" value="FLAP ENDONUCLEASE FAMILY MEMBER"/>
    <property type="match status" value="1"/>
</dbReference>
<dbReference type="STRING" id="1081102.A0A167Z3B4"/>
<protein>
    <submittedName>
        <fullName evidence="6">Xpg i-region protein</fullName>
    </submittedName>
</protein>
<feature type="domain" description="Post-transcriptional regulator MKT1 C-terminal" evidence="4">
    <location>
        <begin position="487"/>
        <end position="730"/>
    </location>
</feature>
<accession>A0A167Z3B4</accession>
<dbReference type="EMBL" id="AZHD01000002">
    <property type="protein sequence ID" value="OAA67029.1"/>
    <property type="molecule type" value="Genomic_DNA"/>
</dbReference>
<evidence type="ECO:0000313" key="7">
    <source>
        <dbReference type="Proteomes" id="UP000076874"/>
    </source>
</evidence>
<dbReference type="Pfam" id="PF12246">
    <property type="entry name" value="MKT1_C"/>
    <property type="match status" value="1"/>
</dbReference>
<dbReference type="InterPro" id="IPR029060">
    <property type="entry name" value="PIN-like_dom_sf"/>
</dbReference>
<dbReference type="PANTHER" id="PTHR11081:SF32">
    <property type="entry name" value="POST-TRANSCRIPTIONAL REGULATOR MKT1"/>
    <property type="match status" value="1"/>
</dbReference>
<feature type="domain" description="Post-transcriptional regulator MKT1 N-terminal" evidence="5">
    <location>
        <begin position="317"/>
        <end position="405"/>
    </location>
</feature>
<dbReference type="GO" id="GO:0004518">
    <property type="term" value="F:nuclease activity"/>
    <property type="evidence" value="ECO:0007669"/>
    <property type="project" value="InterPro"/>
</dbReference>
<sequence>MPAGPYPLEDPFIAQQLVTYDVSDLDGCAIAVDATYFIQHIFNNTSYHEPLMSALSGLTGFTAFLEKELDQWAANNLTPLFVFNGQPVVGQDDMSIANGLRDIARTDTAWQLYSAGRADEAVANFGSTGSTYQTQPLYPLFQRLLRKRNLHFLVPPYNASAQIAHLDMTDSDQCAGIMGAQELLLYPIHDSVIHSINWETRTVAALSKKLLIKNLNVSDTMFTDMLLMTGTSFLPPFPPLRDASVTPRQPSIMDASNMLRTSEKNVANVCASFNDILQAQDPNWLDKFRKARMVVDHFIYIAESGEVCVHGIDKLTGDNHEYLGFQLPSEYFHYLNKGLIGPRVLSWITHCQVTILPTLDGFVSDEYRNLVTKQLVPYFETALGLVITRLNRGLHYQNIVLKVWYDNKFSLKLNHRNEGNQPSSRIDGWNVTTESIERHFAKPEAGSIAFELSALKNRDFVSSVLQAPKSKNIESADTIVSLAVWKLLVLRGYATEKTFELTVWGEALAKTFAALEPVARRHPDGPALNAAALLAFELLRLGLLNSRNQHAELQGFPANGTDDDKNCVVLISRVAALLQLRQNTTGYTGPLSKNVLAFHSLAKTVGEANRALIEAVLAHTFMNGQAKRQRSDLWEIGHRLPFIDYSDAALGIAVKTFLDENALCTTPEARAALKAEFPQRFVPHATHLFEDFDAAFGLVEAVYAGIETLSTSDLKAEDRVDWDKAKNYLERRK</sequence>
<reference evidence="6 7" key="1">
    <citation type="journal article" date="2016" name="Genome Biol. Evol.">
        <title>Divergent and convergent evolution of fungal pathogenicity.</title>
        <authorList>
            <person name="Shang Y."/>
            <person name="Xiao G."/>
            <person name="Zheng P."/>
            <person name="Cen K."/>
            <person name="Zhan S."/>
            <person name="Wang C."/>
        </authorList>
    </citation>
    <scope>NUCLEOTIDE SEQUENCE [LARGE SCALE GENOMIC DNA]</scope>
    <source>
        <strain evidence="6 7">RCEF 264</strain>
    </source>
</reference>
<dbReference type="Gene3D" id="3.40.50.1010">
    <property type="entry name" value="5'-nuclease"/>
    <property type="match status" value="1"/>
</dbReference>
<proteinExistence type="inferred from homology"/>
<dbReference type="Pfam" id="PF12247">
    <property type="entry name" value="MKT1_N"/>
    <property type="match status" value="1"/>
</dbReference>
<dbReference type="InterPro" id="IPR037314">
    <property type="entry name" value="MKT1_H3TH"/>
</dbReference>
<organism evidence="6 7">
    <name type="scientific">Niveomyces insectorum RCEF 264</name>
    <dbReference type="NCBI Taxonomy" id="1081102"/>
    <lineage>
        <taxon>Eukaryota</taxon>
        <taxon>Fungi</taxon>
        <taxon>Dikarya</taxon>
        <taxon>Ascomycota</taxon>
        <taxon>Pezizomycotina</taxon>
        <taxon>Sordariomycetes</taxon>
        <taxon>Hypocreomycetidae</taxon>
        <taxon>Hypocreales</taxon>
        <taxon>Cordycipitaceae</taxon>
        <taxon>Niveomyces</taxon>
    </lineage>
</organism>
<evidence type="ECO:0000259" key="5">
    <source>
        <dbReference type="Pfam" id="PF12247"/>
    </source>
</evidence>
<dbReference type="OrthoDB" id="17262at2759"/>
<evidence type="ECO:0000259" key="3">
    <source>
        <dbReference type="Pfam" id="PF00752"/>
    </source>
</evidence>
<dbReference type="CDD" id="cd09858">
    <property type="entry name" value="PIN_MKT1"/>
    <property type="match status" value="1"/>
</dbReference>
<dbReference type="CDD" id="cd09902">
    <property type="entry name" value="H3TH_MKT1"/>
    <property type="match status" value="1"/>
</dbReference>
<dbReference type="GO" id="GO:0006417">
    <property type="term" value="P:regulation of translation"/>
    <property type="evidence" value="ECO:0007669"/>
    <property type="project" value="UniProtKB-KW"/>
</dbReference>
<dbReference type="InterPro" id="IPR006084">
    <property type="entry name" value="XPG/Rad2"/>
</dbReference>
<name>A0A167Z3B4_9HYPO</name>